<keyword evidence="3" id="KW-0647">Proteasome</keyword>
<name>A0A077Z2D4_TRITR</name>
<dbReference type="EMBL" id="HG805878">
    <property type="protein sequence ID" value="CDW54044.1"/>
    <property type="molecule type" value="Genomic_DNA"/>
</dbReference>
<evidence type="ECO:0000313" key="3">
    <source>
        <dbReference type="EMBL" id="CDW54044.1"/>
    </source>
</evidence>
<dbReference type="OrthoDB" id="1452at2759"/>
<feature type="compositionally biased region" description="Basic and acidic residues" evidence="1">
    <location>
        <begin position="217"/>
        <end position="239"/>
    </location>
</feature>
<feature type="compositionally biased region" description="Low complexity" evidence="1">
    <location>
        <begin position="269"/>
        <end position="282"/>
    </location>
</feature>
<reference evidence="3" key="2">
    <citation type="submission" date="2014-03" db="EMBL/GenBank/DDBJ databases">
        <title>The whipworm genome and dual-species transcriptomics of an intimate host-pathogen interaction.</title>
        <authorList>
            <person name="Foth B.J."/>
            <person name="Tsai I.J."/>
            <person name="Reid A.J."/>
            <person name="Bancroft A.J."/>
            <person name="Nichol S."/>
            <person name="Tracey A."/>
            <person name="Holroyd N."/>
            <person name="Cotton J.A."/>
            <person name="Stanley E.J."/>
            <person name="Zarowiecki M."/>
            <person name="Liu J.Z."/>
            <person name="Huckvale T."/>
            <person name="Cooper P.J."/>
            <person name="Grencis R.K."/>
            <person name="Berriman M."/>
        </authorList>
    </citation>
    <scope>NUCLEOTIDE SEQUENCE [LARGE SCALE GENOMIC DNA]</scope>
</reference>
<reference evidence="3" key="1">
    <citation type="submission" date="2014-01" db="EMBL/GenBank/DDBJ databases">
        <authorList>
            <person name="Aslett M."/>
        </authorList>
    </citation>
    <scope>NUCLEOTIDE SEQUENCE</scope>
</reference>
<dbReference type="InterPro" id="IPR019585">
    <property type="entry name" value="Rpn7/CSN1"/>
</dbReference>
<dbReference type="GO" id="GO:0000502">
    <property type="term" value="C:proteasome complex"/>
    <property type="evidence" value="ECO:0007669"/>
    <property type="project" value="UniProtKB-KW"/>
</dbReference>
<feature type="compositionally biased region" description="Low complexity" evidence="1">
    <location>
        <begin position="163"/>
        <end position="176"/>
    </location>
</feature>
<feature type="domain" description="26S proteasome regulatory subunit Rpn7 N-terminal" evidence="2">
    <location>
        <begin position="377"/>
        <end position="540"/>
    </location>
</feature>
<organism evidence="3 4">
    <name type="scientific">Trichuris trichiura</name>
    <name type="common">Whipworm</name>
    <name type="synonym">Trichocephalus trichiurus</name>
    <dbReference type="NCBI Taxonomy" id="36087"/>
    <lineage>
        <taxon>Eukaryota</taxon>
        <taxon>Metazoa</taxon>
        <taxon>Ecdysozoa</taxon>
        <taxon>Nematoda</taxon>
        <taxon>Enoplea</taxon>
        <taxon>Dorylaimia</taxon>
        <taxon>Trichinellida</taxon>
        <taxon>Trichuridae</taxon>
        <taxon>Trichuris</taxon>
    </lineage>
</organism>
<evidence type="ECO:0000256" key="1">
    <source>
        <dbReference type="SAM" id="MobiDB-lite"/>
    </source>
</evidence>
<dbReference type="AlphaFoldDB" id="A0A077Z2D4"/>
<gene>
    <name evidence="3" type="ORF">TTRE_0000231301</name>
</gene>
<feature type="compositionally biased region" description="Polar residues" evidence="1">
    <location>
        <begin position="240"/>
        <end position="260"/>
    </location>
</feature>
<evidence type="ECO:0000313" key="4">
    <source>
        <dbReference type="Proteomes" id="UP000030665"/>
    </source>
</evidence>
<feature type="region of interest" description="Disordered" evidence="1">
    <location>
        <begin position="126"/>
        <end position="322"/>
    </location>
</feature>
<dbReference type="InterPro" id="IPR045135">
    <property type="entry name" value="Rpn7_N"/>
</dbReference>
<dbReference type="STRING" id="36087.A0A077Z2D4"/>
<feature type="compositionally biased region" description="Low complexity" evidence="1">
    <location>
        <begin position="52"/>
        <end position="62"/>
    </location>
</feature>
<evidence type="ECO:0000259" key="2">
    <source>
        <dbReference type="Pfam" id="PF10602"/>
    </source>
</evidence>
<protein>
    <submittedName>
        <fullName evidence="3">26S proteasome non-ATPase regulatory subunit 6</fullName>
    </submittedName>
</protein>
<dbReference type="PANTHER" id="PTHR14145:SF1">
    <property type="entry name" value="26S PROTEASOME NON-ATPASE REGULATORY SUBUNIT 6"/>
    <property type="match status" value="1"/>
</dbReference>
<sequence>MDSSAGQKDVKEKTSGKLEIKSENFAKSNDEKRNALTDGTETSKDANESVMTALEATATTTNEEIRENSSEFTGDSFHTTGKMGMAISGRKDGKPMDIPTHKRQRELHAAMPVASQPGANVLTHTSFDEKALRSKEKSKWDVRSRSDAADKLMKEKYADEDSSSTNWSAATANGTTKFKNNDLDDTQMSQIKWEMESTTRHMSNCRKNSHRQISASKGEKDENVKTYDDWTKLQVEKENQATTVGTGTNEDAKQSSTPTATPRKELHGNSKGSTNNSSQSNSETKATPGGKRLISESPRDSHTDESTDGESSEAEKDTELMNVPPMELNQYYFLLSKTDCPETLKEEAKTKLMEIVKLNQMGPYYESVCKELKWPVDQELRKTLKQANDKHIQILNEKLLLAKKTRTGSDKLRSILLEKASYLCSIGKLRQSLEVYDIANDLTIGASRRMDVKMEQLRICMFLMNKGLVNSKLEEVREIDRMNVDWERRTRLKAYEGYYAMLTRDYEKASTMLLDLTCTFRSYELMTLENMVLYAVIASAIGNVVYF</sequence>
<dbReference type="Pfam" id="PF10602">
    <property type="entry name" value="RPN7"/>
    <property type="match status" value="1"/>
</dbReference>
<keyword evidence="4" id="KW-1185">Reference proteome</keyword>
<proteinExistence type="predicted"/>
<feature type="compositionally biased region" description="Basic and acidic residues" evidence="1">
    <location>
        <begin position="126"/>
        <end position="159"/>
    </location>
</feature>
<dbReference type="GO" id="GO:0043161">
    <property type="term" value="P:proteasome-mediated ubiquitin-dependent protein catabolic process"/>
    <property type="evidence" value="ECO:0007669"/>
    <property type="project" value="TreeGrafter"/>
</dbReference>
<feature type="compositionally biased region" description="Polar residues" evidence="1">
    <location>
        <begin position="70"/>
        <end position="79"/>
    </location>
</feature>
<feature type="region of interest" description="Disordered" evidence="1">
    <location>
        <begin position="1"/>
        <end position="98"/>
    </location>
</feature>
<dbReference type="Gene3D" id="1.25.40.570">
    <property type="match status" value="1"/>
</dbReference>
<feature type="compositionally biased region" description="Basic and acidic residues" evidence="1">
    <location>
        <begin position="293"/>
        <end position="305"/>
    </location>
</feature>
<feature type="compositionally biased region" description="Basic and acidic residues" evidence="1">
    <location>
        <begin position="8"/>
        <end position="47"/>
    </location>
</feature>
<dbReference type="PANTHER" id="PTHR14145">
    <property type="entry name" value="26S PROTESOME SUBUNIT 6"/>
    <property type="match status" value="1"/>
</dbReference>
<accession>A0A077Z2D4</accession>
<dbReference type="Proteomes" id="UP000030665">
    <property type="component" value="Unassembled WGS sequence"/>
</dbReference>